<keyword evidence="2" id="KW-0964">Secreted</keyword>
<evidence type="ECO:0000313" key="6">
    <source>
        <dbReference type="Proteomes" id="UP001478862"/>
    </source>
</evidence>
<evidence type="ECO:0000256" key="1">
    <source>
        <dbReference type="ARBA" id="ARBA00004613"/>
    </source>
</evidence>
<dbReference type="InterPro" id="IPR055372">
    <property type="entry name" value="CBM96"/>
</dbReference>
<keyword evidence="3" id="KW-0732">Signal</keyword>
<comment type="subcellular location">
    <subcellularLocation>
        <location evidence="1">Secreted</location>
    </subcellularLocation>
</comment>
<evidence type="ECO:0000256" key="2">
    <source>
        <dbReference type="ARBA" id="ARBA00022525"/>
    </source>
</evidence>
<evidence type="ECO:0000259" key="4">
    <source>
        <dbReference type="Pfam" id="PF24517"/>
    </source>
</evidence>
<dbReference type="RefSeq" id="WP_349659913.1">
    <property type="nucleotide sequence ID" value="NZ_JBEGDG010000007.1"/>
</dbReference>
<sequence length="637" mass="72494">MEEVNANSSSQSNEDEILIDPIENSSFINIEYEVKPNNKFKAKFKLYAVDDSDISTELTVRQFENSDVITEIVPRAFGVSEKETYINIVYRGNSDVVTEIQPYIHNYIETEIEIPPHNRMSAIFDVQQPPIVTDVFNPTQDAFTREKLEYQSINYGDFPSMIVGRSDGDIWRSFVQFDLKSIHSSYILTDAKLRLRYDGVIPKDINLELLNADKVWSEYGITHLNRPVPIKLISNQFTINEDLKFIEFNVFDIVKDWVALNQVNNGFIIRMSVETTNNSVTFKTRESSLPPELIVDYYDSRIFSTGRSDVITEIFVYKNGESDKTTEITVGSTYEFSDREVIIYVHRKEVPLDVDIFVEITVTKEFIPAELTVSIPDKSEILATIDIRLKDKDDKVNSEISISRPNILTEISCTKKDHSEFLSTISISKPDVVTEIIVPIKHYSDIYVEIEANDIRPNEIPTEITVSRESICTEIIPRVKLDSNLYTEIIVSKSTVLTEIYVNYTSDILVEIEANIKSDIPSEISVSKPNIESELKVRAYDNSQIDTEIFVAFTDDILIEIISNSTSHITTEIDVNAINQVNAEISISKPIIYADITVPTKDKSDVLVLIEPRILTVDNIPTIITVNGKVTGYVFIM</sequence>
<feature type="domain" description="Carbohydrate-binding module family 96" evidence="4">
    <location>
        <begin position="135"/>
        <end position="296"/>
    </location>
</feature>
<reference evidence="5 6" key="1">
    <citation type="submission" date="2024-06" db="EMBL/GenBank/DDBJ databases">
        <title>Lysinibacillus zambalefons sp. nov., a Novel Firmicute Isolated from the Poon Bato Zambales Hyperalkaline Spring.</title>
        <authorList>
            <person name="Aja J.A."/>
            <person name="Lazaro J.E.H."/>
            <person name="Llorin L.D."/>
            <person name="Lim K.R."/>
            <person name="Teodosio J."/>
            <person name="Dalisay D.S."/>
        </authorList>
    </citation>
    <scope>NUCLEOTIDE SEQUENCE [LARGE SCALE GENOMIC DNA]</scope>
    <source>
        <strain evidence="5 6">M3</strain>
    </source>
</reference>
<dbReference type="Pfam" id="PF24517">
    <property type="entry name" value="CBM96"/>
    <property type="match status" value="1"/>
</dbReference>
<gene>
    <name evidence="5" type="ORF">ABNX05_11700</name>
</gene>
<name>A0ABV1MTP7_9BACI</name>
<accession>A0ABV1MTP7</accession>
<keyword evidence="6" id="KW-1185">Reference proteome</keyword>
<evidence type="ECO:0000313" key="5">
    <source>
        <dbReference type="EMBL" id="MEQ6355284.1"/>
    </source>
</evidence>
<proteinExistence type="predicted"/>
<dbReference type="EMBL" id="JBEGDG010000007">
    <property type="protein sequence ID" value="MEQ6355284.1"/>
    <property type="molecule type" value="Genomic_DNA"/>
</dbReference>
<dbReference type="Proteomes" id="UP001478862">
    <property type="component" value="Unassembled WGS sequence"/>
</dbReference>
<protein>
    <submittedName>
        <fullName evidence="5">DNRLRE domain-containing protein</fullName>
    </submittedName>
</protein>
<organism evidence="5 6">
    <name type="scientific">Lysinibacillus zambalensis</name>
    <dbReference type="NCBI Taxonomy" id="3160866"/>
    <lineage>
        <taxon>Bacteria</taxon>
        <taxon>Bacillati</taxon>
        <taxon>Bacillota</taxon>
        <taxon>Bacilli</taxon>
        <taxon>Bacillales</taxon>
        <taxon>Bacillaceae</taxon>
        <taxon>Lysinibacillus</taxon>
    </lineage>
</organism>
<comment type="caution">
    <text evidence="5">The sequence shown here is derived from an EMBL/GenBank/DDBJ whole genome shotgun (WGS) entry which is preliminary data.</text>
</comment>
<evidence type="ECO:0000256" key="3">
    <source>
        <dbReference type="ARBA" id="ARBA00022729"/>
    </source>
</evidence>
<dbReference type="NCBIfam" id="NF033679">
    <property type="entry name" value="DNRLRE_dom"/>
    <property type="match status" value="1"/>
</dbReference>